<protein>
    <recommendedName>
        <fullName evidence="4">AAA+ ATPase domain-containing protein</fullName>
    </recommendedName>
</protein>
<sequence length="982" mass="110620">MSSLILYREHNKAKEGHNHSNILQNEAFNKLFHLISMQLQTVENFSLPSQDALSHHHTHQAILIEGGRGSGKTTFLLNALHALDGKEAFTNEQKQAYTFPDDLSKKSHDLAGKVCVLPIIDPTLIETKQHIIIVIIAMIDKILDRHCSPMYTETDQYKEVDKAREDMAEGLTLIDGIGRAEPYGEANWEDPLWIMSTGLRKAKKGSFFEKAFQNYIHHALKVLNKKVFILAFDDIDTNFEHGHSILEAIRKYLTTPQLVLIISGDLDLYGRLVRSSIYDTLGKNILDHDNKLMGGSATSLSRDVWELEEQYLLKIIPPQNRIAMLPLSGIIQQTRDGNKDIICIKNTYDSTNDEDKNKIDEWVSKHINRLLLNGHDTTPHPFFDIISREHLRIVIDYLYALDNETTTTARQAVQKVFEARLRHAGIDVQHLAYTTAEDTRFTVFRWLAGQDAPASLGLFGVPNDSRKAVIVHCLALALAQELDQSLYAAFRTLLTVNLPIQMMQRGDYTIPLVRTAMVDFLWSDTGTDSSLFEIIARIGSISRLESISNKQTSIGTTKASCFGSVGILKKPRDRLSTLGLMFGFTVSGQDASLRKIHIGHFQPDNTESGNSPNNTKPNNGDNPPPGFKLKDNNKKNGQPIYLSRKWLSDVEAAAQPFTNRAIERGIAWFTIGDIIARSGKFGDILKLIYYKRYALDGAEYDSISAFSLFAAIVELLRNDLSPDSFMNELFKKRNRLDTVPAFSINDNNEITNSTSTPPNEDDEDDKDDDTSSGNAGNDASFNNFVEKIKEWRESSKEYFNCSRKKDDFHISPTMLGEIANQIHAQLISLDAEVRENWQTGLILQRQITNILHVLITATSNSQYRVEAPKHTDKPLIRALSRTTKESPLHPLAASVLSCPLIWIFLPPTVRTRSRTPLYKAAENALIISNFPTKEHSIDDFLTPPSFNILIGRIHSRSNSDTVGQIGFFKILNVVPRYYPSSK</sequence>
<evidence type="ECO:0000313" key="3">
    <source>
        <dbReference type="Proteomes" id="UP001165575"/>
    </source>
</evidence>
<gene>
    <name evidence="2" type="ORF">NQF89_04390</name>
</gene>
<proteinExistence type="predicted"/>
<evidence type="ECO:0008006" key="4">
    <source>
        <dbReference type="Google" id="ProtNLM"/>
    </source>
</evidence>
<dbReference type="SUPFAM" id="SSF52540">
    <property type="entry name" value="P-loop containing nucleoside triphosphate hydrolases"/>
    <property type="match status" value="1"/>
</dbReference>
<feature type="compositionally biased region" description="Polar residues" evidence="1">
    <location>
        <begin position="745"/>
        <end position="758"/>
    </location>
</feature>
<feature type="region of interest" description="Disordered" evidence="1">
    <location>
        <begin position="745"/>
        <end position="780"/>
    </location>
</feature>
<organism evidence="2 3">
    <name type="scientific">Bombella pollinis</name>
    <dbReference type="NCBI Taxonomy" id="2967337"/>
    <lineage>
        <taxon>Bacteria</taxon>
        <taxon>Pseudomonadati</taxon>
        <taxon>Pseudomonadota</taxon>
        <taxon>Alphaproteobacteria</taxon>
        <taxon>Acetobacterales</taxon>
        <taxon>Acetobacteraceae</taxon>
        <taxon>Bombella</taxon>
    </lineage>
</organism>
<reference evidence="2 3" key="1">
    <citation type="submission" date="2022-07" db="EMBL/GenBank/DDBJ databases">
        <title>Bombella genomes.</title>
        <authorList>
            <person name="Harer L."/>
            <person name="Styblova S."/>
            <person name="Ehrmann M."/>
        </authorList>
    </citation>
    <scope>NUCLEOTIDE SEQUENCE [LARGE SCALE GENOMIC DNA]</scope>
    <source>
        <strain evidence="2 3">TMW 2.2556</strain>
    </source>
</reference>
<feature type="compositionally biased region" description="Polar residues" evidence="1">
    <location>
        <begin position="771"/>
        <end position="780"/>
    </location>
</feature>
<evidence type="ECO:0000256" key="1">
    <source>
        <dbReference type="SAM" id="MobiDB-lite"/>
    </source>
</evidence>
<accession>A0ABT3WS40</accession>
<feature type="compositionally biased region" description="Acidic residues" evidence="1">
    <location>
        <begin position="759"/>
        <end position="770"/>
    </location>
</feature>
<comment type="caution">
    <text evidence="2">The sequence shown here is derived from an EMBL/GenBank/DDBJ whole genome shotgun (WGS) entry which is preliminary data.</text>
</comment>
<feature type="region of interest" description="Disordered" evidence="1">
    <location>
        <begin position="601"/>
        <end position="633"/>
    </location>
</feature>
<dbReference type="InterPro" id="IPR027417">
    <property type="entry name" value="P-loop_NTPase"/>
</dbReference>
<dbReference type="RefSeq" id="WP_266137604.1">
    <property type="nucleotide sequence ID" value="NZ_JANIDX010000003.1"/>
</dbReference>
<name>A0ABT3WS40_9PROT</name>
<dbReference type="EMBL" id="JANIDX010000003">
    <property type="protein sequence ID" value="MCX5619661.1"/>
    <property type="molecule type" value="Genomic_DNA"/>
</dbReference>
<evidence type="ECO:0000313" key="2">
    <source>
        <dbReference type="EMBL" id="MCX5619661.1"/>
    </source>
</evidence>
<keyword evidence="3" id="KW-1185">Reference proteome</keyword>
<dbReference type="Proteomes" id="UP001165575">
    <property type="component" value="Unassembled WGS sequence"/>
</dbReference>
<feature type="compositionally biased region" description="Polar residues" evidence="1">
    <location>
        <begin position="603"/>
        <end position="621"/>
    </location>
</feature>